<dbReference type="SUPFAM" id="SSF55781">
    <property type="entry name" value="GAF domain-like"/>
    <property type="match status" value="1"/>
</dbReference>
<protein>
    <submittedName>
        <fullName evidence="2">Putative methionine-R-sulfoxide reductase with GAF domain</fullName>
    </submittedName>
</protein>
<dbReference type="InterPro" id="IPR003018">
    <property type="entry name" value="GAF"/>
</dbReference>
<sequence length="231" mass="24770">MKVDHQVVVEYLRRAGLQAYLDQPGFEGGVQQAVAWLQATPVTVPDAVALQYAVPVLSEDGSCSLFDVLSPEPFDLQPVLGADTVALRQWLGRLDGWVAALQERHQIGWIGVYQRRSLQGDDCLVKLAYRGKPSRAIFPLTETFARHSTNSSVGLSGRARVIGDVSAHVAGGGAYYTCDPAVVSEACLPILGGQGQVLGIMDAEDNRPGFFEAARLADLVALCLLASAHLQ</sequence>
<keyword evidence="3" id="KW-1185">Reference proteome</keyword>
<proteinExistence type="predicted"/>
<dbReference type="Pfam" id="PF01590">
    <property type="entry name" value="GAF"/>
    <property type="match status" value="1"/>
</dbReference>
<accession>A0A840MHE7</accession>
<organism evidence="2 3">
    <name type="scientific">Chitinivorax tropicus</name>
    <dbReference type="NCBI Taxonomy" id="714531"/>
    <lineage>
        <taxon>Bacteria</taxon>
        <taxon>Pseudomonadati</taxon>
        <taxon>Pseudomonadota</taxon>
        <taxon>Betaproteobacteria</taxon>
        <taxon>Chitinivorax</taxon>
    </lineage>
</organism>
<name>A0A840MHE7_9PROT</name>
<feature type="domain" description="GAF" evidence="1">
    <location>
        <begin position="76"/>
        <end position="228"/>
    </location>
</feature>
<dbReference type="AlphaFoldDB" id="A0A840MHE7"/>
<gene>
    <name evidence="2" type="ORF">HNQ59_000207</name>
</gene>
<reference evidence="2 3" key="1">
    <citation type="submission" date="2020-08" db="EMBL/GenBank/DDBJ databases">
        <title>Genomic Encyclopedia of Type Strains, Phase IV (KMG-IV): sequencing the most valuable type-strain genomes for metagenomic binning, comparative biology and taxonomic classification.</title>
        <authorList>
            <person name="Goeker M."/>
        </authorList>
    </citation>
    <scope>NUCLEOTIDE SEQUENCE [LARGE SCALE GENOMIC DNA]</scope>
    <source>
        <strain evidence="2 3">DSM 27165</strain>
    </source>
</reference>
<dbReference type="Proteomes" id="UP000575898">
    <property type="component" value="Unassembled WGS sequence"/>
</dbReference>
<evidence type="ECO:0000313" key="2">
    <source>
        <dbReference type="EMBL" id="MBB5016945.1"/>
    </source>
</evidence>
<evidence type="ECO:0000313" key="3">
    <source>
        <dbReference type="Proteomes" id="UP000575898"/>
    </source>
</evidence>
<comment type="caution">
    <text evidence="2">The sequence shown here is derived from an EMBL/GenBank/DDBJ whole genome shotgun (WGS) entry which is preliminary data.</text>
</comment>
<dbReference type="EMBL" id="JACHHY010000001">
    <property type="protein sequence ID" value="MBB5016945.1"/>
    <property type="molecule type" value="Genomic_DNA"/>
</dbReference>
<dbReference type="Gene3D" id="3.30.450.40">
    <property type="match status" value="1"/>
</dbReference>
<dbReference type="InterPro" id="IPR029016">
    <property type="entry name" value="GAF-like_dom_sf"/>
</dbReference>
<evidence type="ECO:0000259" key="1">
    <source>
        <dbReference type="Pfam" id="PF01590"/>
    </source>
</evidence>
<dbReference type="RefSeq" id="WP_184033936.1">
    <property type="nucleotide sequence ID" value="NZ_JACHHY010000001.1"/>
</dbReference>